<dbReference type="InterPro" id="IPR036457">
    <property type="entry name" value="PPM-type-like_dom_sf"/>
</dbReference>
<evidence type="ECO:0000256" key="2">
    <source>
        <dbReference type="PROSITE-ProRule" id="PRU00169"/>
    </source>
</evidence>
<sequence>MPPPGTAPGAPGPADPSGTGVLLVEDDEGDAFLVQELLLEASAQVEIRWVRSVSAALEALEAGRGSYDCVLLDLGLPDAEGLVALRRVLERVPEAAVLVLTGLADEHRGAEAVAAGAQDYLVKGQVDGQLLARSIRYALERKRAEEQLRRLYATELRAAENARLERGLLPKPLLRDRRLEVEPRYRPGRGAVLGGDFYDVVETEDGTLLVLLGDVAGHGPDEAALGVCLRIAWRALVLAGIERDRLLPCLEDVLVQERASEEVFATLCLLVVAPDRRSARIVLAGHPAPLLLGAEPVQLPDDLVGPALGVLPGVVWGSRTVQLEGAWRVMAFSDGLVEGHVDGGPDRLGVDGLLDLVRASDVYDRSGPLADELIQRAQDLHGGELDDDVAVVVVGFGPAA</sequence>
<dbReference type="PROSITE" id="PS50110">
    <property type="entry name" value="RESPONSE_REGULATORY"/>
    <property type="match status" value="1"/>
</dbReference>
<comment type="caution">
    <text evidence="4">The sequence shown here is derived from an EMBL/GenBank/DDBJ whole genome shotgun (WGS) entry which is preliminary data.</text>
</comment>
<dbReference type="SMART" id="SM00331">
    <property type="entry name" value="PP2C_SIG"/>
    <property type="match status" value="1"/>
</dbReference>
<dbReference type="OrthoDB" id="5181538at2"/>
<dbReference type="InterPro" id="IPR011006">
    <property type="entry name" value="CheY-like_superfamily"/>
</dbReference>
<evidence type="ECO:0000313" key="5">
    <source>
        <dbReference type="Proteomes" id="UP000265614"/>
    </source>
</evidence>
<dbReference type="Pfam" id="PF00072">
    <property type="entry name" value="Response_reg"/>
    <property type="match status" value="1"/>
</dbReference>
<dbReference type="EMBL" id="QZEZ01000005">
    <property type="protein sequence ID" value="RJK95526.1"/>
    <property type="molecule type" value="Genomic_DNA"/>
</dbReference>
<name>A0A3A3ZIY7_9ACTN</name>
<dbReference type="InterPro" id="IPR001932">
    <property type="entry name" value="PPM-type_phosphatase-like_dom"/>
</dbReference>
<dbReference type="PANTHER" id="PTHR43156">
    <property type="entry name" value="STAGE II SPORULATION PROTEIN E-RELATED"/>
    <property type="match status" value="1"/>
</dbReference>
<dbReference type="SUPFAM" id="SSF52172">
    <property type="entry name" value="CheY-like"/>
    <property type="match status" value="1"/>
</dbReference>
<dbReference type="InterPro" id="IPR052016">
    <property type="entry name" value="Bact_Sigma-Reg"/>
</dbReference>
<dbReference type="Gene3D" id="3.60.40.10">
    <property type="entry name" value="PPM-type phosphatase domain"/>
    <property type="match status" value="1"/>
</dbReference>
<accession>A0A3A3ZIY7</accession>
<feature type="domain" description="Response regulatory" evidence="3">
    <location>
        <begin position="20"/>
        <end position="138"/>
    </location>
</feature>
<proteinExistence type="predicted"/>
<dbReference type="PANTHER" id="PTHR43156:SF2">
    <property type="entry name" value="STAGE II SPORULATION PROTEIN E"/>
    <property type="match status" value="1"/>
</dbReference>
<dbReference type="GO" id="GO:0016791">
    <property type="term" value="F:phosphatase activity"/>
    <property type="evidence" value="ECO:0007669"/>
    <property type="project" value="TreeGrafter"/>
</dbReference>
<dbReference type="Pfam" id="PF07228">
    <property type="entry name" value="SpoIIE"/>
    <property type="match status" value="1"/>
</dbReference>
<feature type="modified residue" description="4-aspartylphosphate" evidence="2">
    <location>
        <position position="73"/>
    </location>
</feature>
<evidence type="ECO:0000313" key="4">
    <source>
        <dbReference type="EMBL" id="RJK95526.1"/>
    </source>
</evidence>
<dbReference type="CDD" id="cd00156">
    <property type="entry name" value="REC"/>
    <property type="match status" value="1"/>
</dbReference>
<evidence type="ECO:0000256" key="1">
    <source>
        <dbReference type="ARBA" id="ARBA00022801"/>
    </source>
</evidence>
<dbReference type="Proteomes" id="UP000265614">
    <property type="component" value="Unassembled WGS sequence"/>
</dbReference>
<dbReference type="Gene3D" id="3.40.50.2300">
    <property type="match status" value="1"/>
</dbReference>
<dbReference type="InterPro" id="IPR001789">
    <property type="entry name" value="Sig_transdc_resp-reg_receiver"/>
</dbReference>
<evidence type="ECO:0000259" key="3">
    <source>
        <dbReference type="PROSITE" id="PS50110"/>
    </source>
</evidence>
<organism evidence="4 5">
    <name type="scientific">Vallicoccus soli</name>
    <dbReference type="NCBI Taxonomy" id="2339232"/>
    <lineage>
        <taxon>Bacteria</taxon>
        <taxon>Bacillati</taxon>
        <taxon>Actinomycetota</taxon>
        <taxon>Actinomycetes</taxon>
        <taxon>Motilibacterales</taxon>
        <taxon>Vallicoccaceae</taxon>
        <taxon>Vallicoccus</taxon>
    </lineage>
</organism>
<keyword evidence="2" id="KW-0597">Phosphoprotein</keyword>
<keyword evidence="5" id="KW-1185">Reference proteome</keyword>
<keyword evidence="1" id="KW-0378">Hydrolase</keyword>
<dbReference type="GO" id="GO:0000160">
    <property type="term" value="P:phosphorelay signal transduction system"/>
    <property type="evidence" value="ECO:0007669"/>
    <property type="project" value="InterPro"/>
</dbReference>
<dbReference type="SMART" id="SM00448">
    <property type="entry name" value="REC"/>
    <property type="match status" value="1"/>
</dbReference>
<dbReference type="AlphaFoldDB" id="A0A3A3ZIY7"/>
<gene>
    <name evidence="4" type="ORF">D5H78_12635</name>
</gene>
<reference evidence="4 5" key="1">
    <citation type="submission" date="2018-09" db="EMBL/GenBank/DDBJ databases">
        <title>YIM 75000 draft genome.</title>
        <authorList>
            <person name="Tang S."/>
            <person name="Feng Y."/>
        </authorList>
    </citation>
    <scope>NUCLEOTIDE SEQUENCE [LARGE SCALE GENOMIC DNA]</scope>
    <source>
        <strain evidence="4 5">YIM 75000</strain>
    </source>
</reference>
<protein>
    <submittedName>
        <fullName evidence="4">Response regulator</fullName>
    </submittedName>
</protein>